<evidence type="ECO:0000256" key="2">
    <source>
        <dbReference type="SAM" id="MobiDB-lite"/>
    </source>
</evidence>
<comment type="caution">
    <text evidence="3">The sequence shown here is derived from an EMBL/GenBank/DDBJ whole genome shotgun (WGS) entry which is preliminary data.</text>
</comment>
<reference evidence="3" key="1">
    <citation type="submission" date="2015-02" db="EMBL/GenBank/DDBJ databases">
        <title>A novel member of the family Ruminococcaceae isolated from human feces.</title>
        <authorList>
            <person name="Shkoporov A.N."/>
            <person name="Chaplin A.V."/>
            <person name="Motuzova O.V."/>
            <person name="Kafarskaia L.I."/>
            <person name="Khokhlova E.V."/>
            <person name="Efimov B.A."/>
        </authorList>
    </citation>
    <scope>NUCLEOTIDE SEQUENCE [LARGE SCALE GENOMIC DNA]</scope>
    <source>
        <strain evidence="3">585-1</strain>
    </source>
</reference>
<sequence length="245" mass="27632">MLAILSPAKNMHRVPTPPHATRPMFLQQTETLAASMKRYAPFQLESVLKVNPQLALRAFTDIQDWNASIPGSPALLSYHGLAYSALDAATLSREDLTFAQDTLRILSAFYGVLRPLDNILPHRLDFESSFRCCGKTMYEFWGSMLHDAVFQAGAPVINLSSAEYSKAVSRYLRAQDVFITCDFLEFKHGKWCMPATHAKMARGKMARFIVKNRLTAPEQLSLFEEDGYCFSPKLSTSSRYVFSRS</sequence>
<accession>A0A0D8J3M8</accession>
<feature type="region of interest" description="Disordered" evidence="2">
    <location>
        <begin position="1"/>
        <end position="20"/>
    </location>
</feature>
<dbReference type="Proteomes" id="UP000032483">
    <property type="component" value="Unassembled WGS sequence"/>
</dbReference>
<proteinExistence type="inferred from homology"/>
<dbReference type="PATRIC" id="fig|1550024.3.peg.131"/>
<dbReference type="EMBL" id="JXXK01000001">
    <property type="protein sequence ID" value="KJF41354.1"/>
    <property type="molecule type" value="Genomic_DNA"/>
</dbReference>
<dbReference type="GeneID" id="42855133"/>
<evidence type="ECO:0000313" key="4">
    <source>
        <dbReference type="Proteomes" id="UP000032483"/>
    </source>
</evidence>
<protein>
    <recommendedName>
        <fullName evidence="1">UPF0246 protein TQ39_00590</fullName>
    </recommendedName>
</protein>
<comment type="similarity">
    <text evidence="1">Belongs to the UPF0246 family.</text>
</comment>
<organism evidence="3 4">
    <name type="scientific">Ruthenibacterium lactatiformans</name>
    <dbReference type="NCBI Taxonomy" id="1550024"/>
    <lineage>
        <taxon>Bacteria</taxon>
        <taxon>Bacillati</taxon>
        <taxon>Bacillota</taxon>
        <taxon>Clostridia</taxon>
        <taxon>Eubacteriales</taxon>
        <taxon>Oscillospiraceae</taxon>
        <taxon>Ruthenibacterium</taxon>
    </lineage>
</organism>
<dbReference type="AlphaFoldDB" id="A0A0D8J3M8"/>
<dbReference type="RefSeq" id="WP_050004187.1">
    <property type="nucleotide sequence ID" value="NZ_CAUFPO010000035.1"/>
</dbReference>
<dbReference type="InterPro" id="IPR005583">
    <property type="entry name" value="YaaA"/>
</dbReference>
<dbReference type="GO" id="GO:0005829">
    <property type="term" value="C:cytosol"/>
    <property type="evidence" value="ECO:0007669"/>
    <property type="project" value="TreeGrafter"/>
</dbReference>
<evidence type="ECO:0000313" key="3">
    <source>
        <dbReference type="EMBL" id="KJF41354.1"/>
    </source>
</evidence>
<gene>
    <name evidence="3" type="ORF">TQ39_00590</name>
</gene>
<keyword evidence="4" id="KW-1185">Reference proteome</keyword>
<dbReference type="HAMAP" id="MF_00652">
    <property type="entry name" value="UPF0246"/>
    <property type="match status" value="1"/>
</dbReference>
<dbReference type="GO" id="GO:0033194">
    <property type="term" value="P:response to hydroperoxide"/>
    <property type="evidence" value="ECO:0007669"/>
    <property type="project" value="TreeGrafter"/>
</dbReference>
<dbReference type="PANTHER" id="PTHR30283">
    <property type="entry name" value="PEROXIDE STRESS RESPONSE PROTEIN YAAA"/>
    <property type="match status" value="1"/>
</dbReference>
<dbReference type="PANTHER" id="PTHR30283:SF4">
    <property type="entry name" value="PEROXIDE STRESS RESISTANCE PROTEIN YAAA"/>
    <property type="match status" value="1"/>
</dbReference>
<name>A0A0D8J3M8_9FIRM</name>
<evidence type="ECO:0000256" key="1">
    <source>
        <dbReference type="HAMAP-Rule" id="MF_00652"/>
    </source>
</evidence>
<dbReference type="Pfam" id="PF03883">
    <property type="entry name" value="H2O2_YaaD"/>
    <property type="match status" value="1"/>
</dbReference>